<evidence type="ECO:0000313" key="3">
    <source>
        <dbReference type="Proteomes" id="UP000031338"/>
    </source>
</evidence>
<proteinExistence type="predicted"/>
<sequence>MNGRAQDSSNPPKSLVMLPMIKNAVAAFLAFFAVVALPTAAQARLQCVTYARQISDVQISGNARDWWSNAAGTYDRGQQPKAGAVLAFSGTRAMPYGHVAVVRKVVDDRHILIDHANWSGPGMVEKGVMAVDVSAAGDWSEVRVWYAPTKSVGLRASPAHGFIYPRTMTADATKATSAKG</sequence>
<dbReference type="PATRIC" id="fig|48936.3.peg.2109"/>
<organism evidence="2 3">
    <name type="scientific">Novosphingobium subterraneum</name>
    <dbReference type="NCBI Taxonomy" id="48936"/>
    <lineage>
        <taxon>Bacteria</taxon>
        <taxon>Pseudomonadati</taxon>
        <taxon>Pseudomonadota</taxon>
        <taxon>Alphaproteobacteria</taxon>
        <taxon>Sphingomonadales</taxon>
        <taxon>Sphingomonadaceae</taxon>
        <taxon>Novosphingobium</taxon>
    </lineage>
</organism>
<dbReference type="Pfam" id="PF05257">
    <property type="entry name" value="CHAP"/>
    <property type="match status" value="1"/>
</dbReference>
<name>A0A0B9AB09_9SPHN</name>
<dbReference type="EMBL" id="JRVC01000009">
    <property type="protein sequence ID" value="KHS46510.1"/>
    <property type="molecule type" value="Genomic_DNA"/>
</dbReference>
<dbReference type="PROSITE" id="PS50911">
    <property type="entry name" value="CHAP"/>
    <property type="match status" value="1"/>
</dbReference>
<dbReference type="STRING" id="48936.NJ75_02101"/>
<accession>A0A0B9AB09</accession>
<dbReference type="Proteomes" id="UP000031338">
    <property type="component" value="Unassembled WGS sequence"/>
</dbReference>
<dbReference type="SUPFAM" id="SSF54001">
    <property type="entry name" value="Cysteine proteinases"/>
    <property type="match status" value="1"/>
</dbReference>
<gene>
    <name evidence="2" type="ORF">NJ75_02101</name>
</gene>
<comment type="caution">
    <text evidence="2">The sequence shown here is derived from an EMBL/GenBank/DDBJ whole genome shotgun (WGS) entry which is preliminary data.</text>
</comment>
<dbReference type="Gene3D" id="3.90.1720.10">
    <property type="entry name" value="endopeptidase domain like (from Nostoc punctiforme)"/>
    <property type="match status" value="1"/>
</dbReference>
<evidence type="ECO:0000313" key="2">
    <source>
        <dbReference type="EMBL" id="KHS46510.1"/>
    </source>
</evidence>
<dbReference type="AlphaFoldDB" id="A0A0B9AB09"/>
<feature type="domain" description="Peptidase C51" evidence="1">
    <location>
        <begin position="22"/>
        <end position="143"/>
    </location>
</feature>
<keyword evidence="3" id="KW-1185">Reference proteome</keyword>
<dbReference type="InterPro" id="IPR007921">
    <property type="entry name" value="CHAP_dom"/>
</dbReference>
<dbReference type="InterPro" id="IPR038765">
    <property type="entry name" value="Papain-like_cys_pep_sf"/>
</dbReference>
<reference evidence="2 3" key="1">
    <citation type="submission" date="2014-10" db="EMBL/GenBank/DDBJ databases">
        <title>Draft genome sequence of Novosphingobium subterraneum DSM 12447.</title>
        <authorList>
            <person name="Gan H.M."/>
            <person name="Gan H.Y."/>
            <person name="Savka M.A."/>
        </authorList>
    </citation>
    <scope>NUCLEOTIDE SEQUENCE [LARGE SCALE GENOMIC DNA]</scope>
    <source>
        <strain evidence="2 3">DSM 12447</strain>
    </source>
</reference>
<evidence type="ECO:0000259" key="1">
    <source>
        <dbReference type="PROSITE" id="PS50911"/>
    </source>
</evidence>
<protein>
    <submittedName>
        <fullName evidence="2">CHAP domain-containing protein</fullName>
    </submittedName>
</protein>